<organism evidence="2 3">
    <name type="scientific">Melipona bicolor</name>
    <dbReference type="NCBI Taxonomy" id="60889"/>
    <lineage>
        <taxon>Eukaryota</taxon>
        <taxon>Metazoa</taxon>
        <taxon>Ecdysozoa</taxon>
        <taxon>Arthropoda</taxon>
        <taxon>Hexapoda</taxon>
        <taxon>Insecta</taxon>
        <taxon>Pterygota</taxon>
        <taxon>Neoptera</taxon>
        <taxon>Endopterygota</taxon>
        <taxon>Hymenoptera</taxon>
        <taxon>Apocrita</taxon>
        <taxon>Aculeata</taxon>
        <taxon>Apoidea</taxon>
        <taxon>Anthophila</taxon>
        <taxon>Apidae</taxon>
        <taxon>Melipona</taxon>
    </lineage>
</organism>
<keyword evidence="3" id="KW-1185">Reference proteome</keyword>
<dbReference type="Proteomes" id="UP001177670">
    <property type="component" value="Unassembled WGS sequence"/>
</dbReference>
<dbReference type="AlphaFoldDB" id="A0AA40FJQ3"/>
<dbReference type="EMBL" id="JAHYIQ010000033">
    <property type="protein sequence ID" value="KAK1120126.1"/>
    <property type="molecule type" value="Genomic_DNA"/>
</dbReference>
<protein>
    <recommendedName>
        <fullName evidence="1">DUF5641 domain-containing protein</fullName>
    </recommendedName>
</protein>
<proteinExistence type="predicted"/>
<feature type="domain" description="DUF5641" evidence="1">
    <location>
        <begin position="1"/>
        <end position="50"/>
    </location>
</feature>
<dbReference type="Pfam" id="PF18701">
    <property type="entry name" value="DUF5641"/>
    <property type="match status" value="1"/>
</dbReference>
<accession>A0AA40FJQ3</accession>
<dbReference type="InterPro" id="IPR040676">
    <property type="entry name" value="DUF5641"/>
</dbReference>
<gene>
    <name evidence="2" type="ORF">K0M31_012850</name>
</gene>
<reference evidence="2" key="1">
    <citation type="submission" date="2021-10" db="EMBL/GenBank/DDBJ databases">
        <title>Melipona bicolor Genome sequencing and assembly.</title>
        <authorList>
            <person name="Araujo N.S."/>
            <person name="Arias M.C."/>
        </authorList>
    </citation>
    <scope>NUCLEOTIDE SEQUENCE</scope>
    <source>
        <strain evidence="2">USP_2M_L1-L4_2017</strain>
        <tissue evidence="2">Whole body</tissue>
    </source>
</reference>
<evidence type="ECO:0000313" key="3">
    <source>
        <dbReference type="Proteomes" id="UP001177670"/>
    </source>
</evidence>
<evidence type="ECO:0000313" key="2">
    <source>
        <dbReference type="EMBL" id="KAK1120126.1"/>
    </source>
</evidence>
<name>A0AA40FJQ3_9HYME</name>
<comment type="caution">
    <text evidence="2">The sequence shown here is derived from an EMBL/GenBank/DDBJ whole genome shotgun (WGS) entry which is preliminary data.</text>
</comment>
<sequence length="104" mass="11138">MVVPKSERLPPLRWKLSRTAAPHLGKDGIARVLSVGAPDGLVKRPTAGGCILPVDEGGGHCTLVFSFEREAFKVGGMFGRGACYNIHGLGAGTYRENLLVFKYP</sequence>
<evidence type="ECO:0000259" key="1">
    <source>
        <dbReference type="Pfam" id="PF18701"/>
    </source>
</evidence>